<dbReference type="SUPFAM" id="SSF52540">
    <property type="entry name" value="P-loop containing nucleoside triphosphate hydrolases"/>
    <property type="match status" value="1"/>
</dbReference>
<feature type="transmembrane region" description="Helical" evidence="10">
    <location>
        <begin position="406"/>
        <end position="429"/>
    </location>
</feature>
<feature type="region of interest" description="Disordered" evidence="9">
    <location>
        <begin position="189"/>
        <end position="221"/>
    </location>
</feature>
<dbReference type="InterPro" id="IPR003593">
    <property type="entry name" value="AAA+_ATPase"/>
</dbReference>
<feature type="transmembrane region" description="Helical" evidence="10">
    <location>
        <begin position="521"/>
        <end position="538"/>
    </location>
</feature>
<dbReference type="SMART" id="SM00382">
    <property type="entry name" value="AAA"/>
    <property type="match status" value="1"/>
</dbReference>
<keyword evidence="5 13" id="KW-0067">ATP-binding</keyword>
<feature type="domain" description="ABC transporter" evidence="11">
    <location>
        <begin position="584"/>
        <end position="818"/>
    </location>
</feature>
<dbReference type="InterPro" id="IPR003439">
    <property type="entry name" value="ABC_transporter-like_ATP-bd"/>
</dbReference>
<evidence type="ECO:0000256" key="7">
    <source>
        <dbReference type="ARBA" id="ARBA00023136"/>
    </source>
</evidence>
<evidence type="ECO:0000259" key="11">
    <source>
        <dbReference type="PROSITE" id="PS50893"/>
    </source>
</evidence>
<accession>A0A6A6J8M5</accession>
<evidence type="ECO:0000256" key="6">
    <source>
        <dbReference type="ARBA" id="ARBA00022989"/>
    </source>
</evidence>
<dbReference type="RefSeq" id="XP_033649098.1">
    <property type="nucleotide sequence ID" value="XM_033794245.1"/>
</dbReference>
<feature type="transmembrane region" description="Helical" evidence="10">
    <location>
        <begin position="306"/>
        <end position="330"/>
    </location>
</feature>
<keyword evidence="6 10" id="KW-1133">Transmembrane helix</keyword>
<dbReference type="GeneID" id="54547420"/>
<evidence type="ECO:0000259" key="12">
    <source>
        <dbReference type="PROSITE" id="PS50929"/>
    </source>
</evidence>
<dbReference type="InterPro" id="IPR011527">
    <property type="entry name" value="ABC1_TM_dom"/>
</dbReference>
<dbReference type="InterPro" id="IPR039421">
    <property type="entry name" value="Type_1_exporter"/>
</dbReference>
<dbReference type="PROSITE" id="PS50929">
    <property type="entry name" value="ABC_TM1F"/>
    <property type="match status" value="1"/>
</dbReference>
<evidence type="ECO:0000256" key="1">
    <source>
        <dbReference type="ARBA" id="ARBA00004141"/>
    </source>
</evidence>
<feature type="transmembrane region" description="Helical" evidence="10">
    <location>
        <begin position="23"/>
        <end position="43"/>
    </location>
</feature>
<keyword evidence="7 10" id="KW-0472">Membrane</keyword>
<feature type="compositionally biased region" description="Polar residues" evidence="9">
    <location>
        <begin position="189"/>
        <end position="198"/>
    </location>
</feature>
<dbReference type="InterPro" id="IPR017871">
    <property type="entry name" value="ABC_transporter-like_CS"/>
</dbReference>
<gene>
    <name evidence="13" type="ORF">EI97DRAFT_264825</name>
</gene>
<feature type="domain" description="ABC transmembrane type-1" evidence="12">
    <location>
        <begin position="274"/>
        <end position="550"/>
    </location>
</feature>
<keyword evidence="3 10" id="KW-0812">Transmembrane</keyword>
<dbReference type="Proteomes" id="UP000800097">
    <property type="component" value="Unassembled WGS sequence"/>
</dbReference>
<evidence type="ECO:0000256" key="3">
    <source>
        <dbReference type="ARBA" id="ARBA00022692"/>
    </source>
</evidence>
<dbReference type="Gene3D" id="3.40.50.300">
    <property type="entry name" value="P-loop containing nucleotide triphosphate hydrolases"/>
    <property type="match status" value="1"/>
</dbReference>
<evidence type="ECO:0000256" key="9">
    <source>
        <dbReference type="SAM" id="MobiDB-lite"/>
    </source>
</evidence>
<proteinExistence type="inferred from homology"/>
<feature type="transmembrane region" description="Helical" evidence="10">
    <location>
        <begin position="497"/>
        <end position="515"/>
    </location>
</feature>
<evidence type="ECO:0000313" key="13">
    <source>
        <dbReference type="EMBL" id="KAF2271559.1"/>
    </source>
</evidence>
<dbReference type="GO" id="GO:0140359">
    <property type="term" value="F:ABC-type transporter activity"/>
    <property type="evidence" value="ECO:0007669"/>
    <property type="project" value="InterPro"/>
</dbReference>
<sequence length="896" mass="98387">MTIILSLHEPSSQAKALDILGNVHGPLVGALFWVSTFYGFVKLHRPIEISRKKRAIATTLVTVLPITYVAEVLYYFVSWASGGSQASKGAINNCLWSILFMTTVNVKIFRAEKARWFSCLGAFVLEFALNTTILCLKAITSRELGRYVAASLIIQFLRTTVSLALVIQWLTVLPRRAVKLGTDEEGQSLLSDHANGSPTLKKHTPYGTVGGGPSDTGKHDDRDMEIKKLQAERIEKEGGWVGYLKTFAVFLPHLWPTNDRELMIWLCVRGANILLSSILQVLTPRQLGIITDKLSSGITTMPWLDIALWLLYSFLPTYAGFGALGALASIKVRTRTSSRIQLLAFAHVMDLSMDFHANKATGEVIKAVEQATSLNRLVETVLFEILPMIINICISVWYVTHLFDLYFAYIIICMSALYVTIEFISTAWSREHLRLYRAKCRAESQISNESLHNWHTVFYFNRGKYETTRFNEALKSRIMASFDYQIRRMSCYALSDGFLYLAQSGCYILAIHQIVKGWKPVGNLVTFIMYWYTIISPVRSLAFNYRTLTENLIDAERLVQLLSTKPSVADAPGAKPLVTTEGKVVFDNVGFSYDERKPITRDVSLIAEGGQTIALVGETGGGKSTLLKLLARAYDAVGGSISIDGQDIRSVTRSSLRDAMGLVPQSPELFNIPIRENVRYGRLDATDEEVEDACRAAAIHDTIVEFPDGYDSLVGERGVKLSGGQLQRVAIARVLLRDPSIVLLDEATSAVDSATEELIQKAFRKLCAGKTTFVIAHRLSTIVEADQILLVSKGEIVERGSHDELLAMGGKYAEFWNKQSGGQGVGECATCSSTLRCTDCAASGKTSATASTCVDASEEGAAVDEGVAQGAGTQAEDTGKAAGSSAATQGDNIKNR</sequence>
<dbReference type="Pfam" id="PF00005">
    <property type="entry name" value="ABC_tran"/>
    <property type="match status" value="1"/>
</dbReference>
<evidence type="ECO:0000256" key="10">
    <source>
        <dbReference type="SAM" id="Phobius"/>
    </source>
</evidence>
<dbReference type="Pfam" id="PF00664">
    <property type="entry name" value="ABC_membrane"/>
    <property type="match status" value="1"/>
</dbReference>
<dbReference type="Gene3D" id="1.20.1560.10">
    <property type="entry name" value="ABC transporter type 1, transmembrane domain"/>
    <property type="match status" value="1"/>
</dbReference>
<evidence type="ECO:0000256" key="8">
    <source>
        <dbReference type="ARBA" id="ARBA00024363"/>
    </source>
</evidence>
<dbReference type="PANTHER" id="PTHR24221:SF503">
    <property type="entry name" value="MITOCHONDRIAL POTASSIUM CHANNEL ATP-BINDING SUBUNIT"/>
    <property type="match status" value="1"/>
</dbReference>
<feature type="transmembrane region" description="Helical" evidence="10">
    <location>
        <begin position="55"/>
        <end position="77"/>
    </location>
</feature>
<keyword evidence="14" id="KW-1185">Reference proteome</keyword>
<dbReference type="SUPFAM" id="SSF90123">
    <property type="entry name" value="ABC transporter transmembrane region"/>
    <property type="match status" value="1"/>
</dbReference>
<reference evidence="13" key="1">
    <citation type="journal article" date="2020" name="Stud. Mycol.">
        <title>101 Dothideomycetes genomes: a test case for predicting lifestyles and emergence of pathogens.</title>
        <authorList>
            <person name="Haridas S."/>
            <person name="Albert R."/>
            <person name="Binder M."/>
            <person name="Bloem J."/>
            <person name="Labutti K."/>
            <person name="Salamov A."/>
            <person name="Andreopoulos B."/>
            <person name="Baker S."/>
            <person name="Barry K."/>
            <person name="Bills G."/>
            <person name="Bluhm B."/>
            <person name="Cannon C."/>
            <person name="Castanera R."/>
            <person name="Culley D."/>
            <person name="Daum C."/>
            <person name="Ezra D."/>
            <person name="Gonzalez J."/>
            <person name="Henrissat B."/>
            <person name="Kuo A."/>
            <person name="Liang C."/>
            <person name="Lipzen A."/>
            <person name="Lutzoni F."/>
            <person name="Magnuson J."/>
            <person name="Mondo S."/>
            <person name="Nolan M."/>
            <person name="Ohm R."/>
            <person name="Pangilinan J."/>
            <person name="Park H.-J."/>
            <person name="Ramirez L."/>
            <person name="Alfaro M."/>
            <person name="Sun H."/>
            <person name="Tritt A."/>
            <person name="Yoshinaga Y."/>
            <person name="Zwiers L.-H."/>
            <person name="Turgeon B."/>
            <person name="Goodwin S."/>
            <person name="Spatafora J."/>
            <person name="Crous P."/>
            <person name="Grigoriev I."/>
        </authorList>
    </citation>
    <scope>NUCLEOTIDE SEQUENCE</scope>
    <source>
        <strain evidence="13">CBS 379.55</strain>
    </source>
</reference>
<comment type="similarity">
    <text evidence="8">Belongs to the ABC transporter superfamily. ABCB family. Heavy Metal importer (TC 3.A.1.210) subfamily.</text>
</comment>
<evidence type="ECO:0000256" key="2">
    <source>
        <dbReference type="ARBA" id="ARBA00022448"/>
    </source>
</evidence>
<dbReference type="CDD" id="cd18583">
    <property type="entry name" value="ABC_6TM_HMT1"/>
    <property type="match status" value="1"/>
</dbReference>
<feature type="region of interest" description="Disordered" evidence="9">
    <location>
        <begin position="864"/>
        <end position="896"/>
    </location>
</feature>
<feature type="transmembrane region" description="Helical" evidence="10">
    <location>
        <begin position="116"/>
        <end position="139"/>
    </location>
</feature>
<dbReference type="InterPro" id="IPR036640">
    <property type="entry name" value="ABC1_TM_sf"/>
</dbReference>
<protein>
    <submittedName>
        <fullName evidence="13">ATP-binding cassette-type vacuolar membrane transporter-like protein Hmt1</fullName>
    </submittedName>
</protein>
<dbReference type="EMBL" id="ML986538">
    <property type="protein sequence ID" value="KAF2271559.1"/>
    <property type="molecule type" value="Genomic_DNA"/>
</dbReference>
<name>A0A6A6J8M5_WESOR</name>
<dbReference type="FunFam" id="3.40.50.300:FF:000287">
    <property type="entry name" value="Multidrug ABC transporter ATP-binding protein"/>
    <property type="match status" value="1"/>
</dbReference>
<dbReference type="PANTHER" id="PTHR24221">
    <property type="entry name" value="ATP-BINDING CASSETTE SUB-FAMILY B"/>
    <property type="match status" value="1"/>
</dbReference>
<dbReference type="GO" id="GO:0016887">
    <property type="term" value="F:ATP hydrolysis activity"/>
    <property type="evidence" value="ECO:0007669"/>
    <property type="project" value="InterPro"/>
</dbReference>
<keyword evidence="2" id="KW-0813">Transport</keyword>
<keyword evidence="4" id="KW-0547">Nucleotide-binding</keyword>
<dbReference type="PROSITE" id="PS50893">
    <property type="entry name" value="ABC_TRANSPORTER_2"/>
    <property type="match status" value="1"/>
</dbReference>
<dbReference type="PROSITE" id="PS00211">
    <property type="entry name" value="ABC_TRANSPORTER_1"/>
    <property type="match status" value="1"/>
</dbReference>
<dbReference type="InterPro" id="IPR027417">
    <property type="entry name" value="P-loop_NTPase"/>
</dbReference>
<feature type="transmembrane region" description="Helical" evidence="10">
    <location>
        <begin position="381"/>
        <end position="400"/>
    </location>
</feature>
<organism evidence="13 14">
    <name type="scientific">Westerdykella ornata</name>
    <dbReference type="NCBI Taxonomy" id="318751"/>
    <lineage>
        <taxon>Eukaryota</taxon>
        <taxon>Fungi</taxon>
        <taxon>Dikarya</taxon>
        <taxon>Ascomycota</taxon>
        <taxon>Pezizomycotina</taxon>
        <taxon>Dothideomycetes</taxon>
        <taxon>Pleosporomycetidae</taxon>
        <taxon>Pleosporales</taxon>
        <taxon>Sporormiaceae</taxon>
        <taxon>Westerdykella</taxon>
    </lineage>
</organism>
<evidence type="ECO:0000256" key="4">
    <source>
        <dbReference type="ARBA" id="ARBA00022741"/>
    </source>
</evidence>
<evidence type="ECO:0000313" key="14">
    <source>
        <dbReference type="Proteomes" id="UP000800097"/>
    </source>
</evidence>
<comment type="subcellular location">
    <subcellularLocation>
        <location evidence="1">Membrane</location>
        <topology evidence="1">Multi-pass membrane protein</topology>
    </subcellularLocation>
</comment>
<feature type="compositionally biased region" description="Polar residues" evidence="9">
    <location>
        <begin position="885"/>
        <end position="896"/>
    </location>
</feature>
<feature type="transmembrane region" description="Helical" evidence="10">
    <location>
        <begin position="145"/>
        <end position="170"/>
    </location>
</feature>
<dbReference type="OrthoDB" id="6500128at2759"/>
<evidence type="ECO:0000256" key="5">
    <source>
        <dbReference type="ARBA" id="ARBA00022840"/>
    </source>
</evidence>
<dbReference type="GO" id="GO:0016020">
    <property type="term" value="C:membrane"/>
    <property type="evidence" value="ECO:0007669"/>
    <property type="project" value="UniProtKB-SubCell"/>
</dbReference>
<dbReference type="GO" id="GO:0005524">
    <property type="term" value="F:ATP binding"/>
    <property type="evidence" value="ECO:0007669"/>
    <property type="project" value="UniProtKB-KW"/>
</dbReference>
<dbReference type="AlphaFoldDB" id="A0A6A6J8M5"/>